<dbReference type="InterPro" id="IPR001496">
    <property type="entry name" value="SOCS_box"/>
</dbReference>
<dbReference type="InterPro" id="IPR035754">
    <property type="entry name" value="SPRY_SPSB3"/>
</dbReference>
<name>A0A6J2XSJ0_SITOR</name>
<dbReference type="Proteomes" id="UP000504635">
    <property type="component" value="Unplaced"/>
</dbReference>
<dbReference type="PANTHER" id="PTHR12245:SF12">
    <property type="entry name" value="SPRY DOMAIN-CONTAINING SOCS BOX PROTEIN 3"/>
    <property type="match status" value="1"/>
</dbReference>
<dbReference type="OrthoDB" id="5951542at2759"/>
<evidence type="ECO:0000313" key="8">
    <source>
        <dbReference type="RefSeq" id="XP_030753795.1"/>
    </source>
</evidence>
<evidence type="ECO:0000259" key="6">
    <source>
        <dbReference type="PROSITE" id="PS50225"/>
    </source>
</evidence>
<evidence type="ECO:0000256" key="2">
    <source>
        <dbReference type="ARBA" id="ARBA00010910"/>
    </source>
</evidence>
<dbReference type="PANTHER" id="PTHR12245">
    <property type="entry name" value="SPRY DOMAIN CONTAINING SOCS BOX PROTEIN"/>
    <property type="match status" value="1"/>
</dbReference>
<dbReference type="InterPro" id="IPR013320">
    <property type="entry name" value="ConA-like_dom_sf"/>
</dbReference>
<evidence type="ECO:0000256" key="1">
    <source>
        <dbReference type="ARBA" id="ARBA00004123"/>
    </source>
</evidence>
<dbReference type="Pfam" id="PF00622">
    <property type="entry name" value="SPRY"/>
    <property type="match status" value="1"/>
</dbReference>
<dbReference type="AlphaFoldDB" id="A0A6J2XSJ0"/>
<dbReference type="InterPro" id="IPR003877">
    <property type="entry name" value="SPRY_dom"/>
</dbReference>
<dbReference type="InParanoid" id="A0A6J2XSJ0"/>
<evidence type="ECO:0000256" key="3">
    <source>
        <dbReference type="ARBA" id="ARBA00014684"/>
    </source>
</evidence>
<dbReference type="CTD" id="53471"/>
<keyword evidence="7" id="KW-1185">Reference proteome</keyword>
<evidence type="ECO:0000259" key="5">
    <source>
        <dbReference type="PROSITE" id="PS50188"/>
    </source>
</evidence>
<dbReference type="InterPro" id="IPR050672">
    <property type="entry name" value="FBXO45-Fsn/SPSB_families"/>
</dbReference>
<keyword evidence="4" id="KW-0539">Nucleus</keyword>
<sequence>MITEENNGIKSDTRPASHLLCQDNWKWDEKHRSHEVKLKGTNLQTALFHPDWSNGTAAVMGTRVLNGGRYYWELILSKRIFGTSMMFGIGTRKTSLHLQGFFNLLGWDENSWGLSHKGLLWHRREWFEYTNAFRENVTTTVGLYFDGLAGTLTYYKDGKCLGVAFRDLHLIKEPLYPIISSTAAMTEMILINTRRDFINLQDRCRAVIVRNLKRKQDLKELYLPRRIETYLAEALDERSGDFGQANDHFGYIKT</sequence>
<dbReference type="KEGG" id="soy:115880657"/>
<feature type="domain" description="SOCS box" evidence="6">
    <location>
        <begin position="190"/>
        <end position="231"/>
    </location>
</feature>
<comment type="subcellular location">
    <subcellularLocation>
        <location evidence="1">Nucleus</location>
    </subcellularLocation>
</comment>
<comment type="similarity">
    <text evidence="2">Belongs to the SPSB family.</text>
</comment>
<dbReference type="RefSeq" id="XP_030753795.1">
    <property type="nucleotide sequence ID" value="XM_030897935.1"/>
</dbReference>
<proteinExistence type="inferred from homology"/>
<dbReference type="PROSITE" id="PS50225">
    <property type="entry name" value="SOCS"/>
    <property type="match status" value="1"/>
</dbReference>
<feature type="domain" description="B30.2/SPRY" evidence="5">
    <location>
        <begin position="1"/>
        <end position="198"/>
    </location>
</feature>
<dbReference type="InterPro" id="IPR001870">
    <property type="entry name" value="B30.2/SPRY"/>
</dbReference>
<evidence type="ECO:0000256" key="4">
    <source>
        <dbReference type="ARBA" id="ARBA00023242"/>
    </source>
</evidence>
<dbReference type="SMART" id="SM00449">
    <property type="entry name" value="SPRY"/>
    <property type="match status" value="1"/>
</dbReference>
<dbReference type="FunCoup" id="A0A6J2XSJ0">
    <property type="interactions" value="2"/>
</dbReference>
<dbReference type="InterPro" id="IPR043136">
    <property type="entry name" value="B30.2/SPRY_sf"/>
</dbReference>
<dbReference type="GO" id="GO:0043161">
    <property type="term" value="P:proteasome-mediated ubiquitin-dependent protein catabolic process"/>
    <property type="evidence" value="ECO:0007669"/>
    <property type="project" value="TreeGrafter"/>
</dbReference>
<accession>A0A6J2XSJ0</accession>
<dbReference type="CDD" id="cd12876">
    <property type="entry name" value="SPRY_SOCS3"/>
    <property type="match status" value="1"/>
</dbReference>
<evidence type="ECO:0000313" key="7">
    <source>
        <dbReference type="Proteomes" id="UP000504635"/>
    </source>
</evidence>
<dbReference type="SUPFAM" id="SSF49899">
    <property type="entry name" value="Concanavalin A-like lectins/glucanases"/>
    <property type="match status" value="1"/>
</dbReference>
<reference evidence="8" key="1">
    <citation type="submission" date="2025-08" db="UniProtKB">
        <authorList>
            <consortium name="RefSeq"/>
        </authorList>
    </citation>
    <scope>IDENTIFICATION</scope>
    <source>
        <tissue evidence="8">Gonads</tissue>
    </source>
</reference>
<dbReference type="Gene3D" id="2.60.120.920">
    <property type="match status" value="1"/>
</dbReference>
<dbReference type="GO" id="GO:0005634">
    <property type="term" value="C:nucleus"/>
    <property type="evidence" value="ECO:0007669"/>
    <property type="project" value="UniProtKB-SubCell"/>
</dbReference>
<dbReference type="PROSITE" id="PS50188">
    <property type="entry name" value="B302_SPRY"/>
    <property type="match status" value="1"/>
</dbReference>
<protein>
    <recommendedName>
        <fullName evidence="3">SPRY domain-containing SOCS box protein 3</fullName>
    </recommendedName>
</protein>
<organism evidence="7 8">
    <name type="scientific">Sitophilus oryzae</name>
    <name type="common">Rice weevil</name>
    <name type="synonym">Curculio oryzae</name>
    <dbReference type="NCBI Taxonomy" id="7048"/>
    <lineage>
        <taxon>Eukaryota</taxon>
        <taxon>Metazoa</taxon>
        <taxon>Ecdysozoa</taxon>
        <taxon>Arthropoda</taxon>
        <taxon>Hexapoda</taxon>
        <taxon>Insecta</taxon>
        <taxon>Pterygota</taxon>
        <taxon>Neoptera</taxon>
        <taxon>Endopterygota</taxon>
        <taxon>Coleoptera</taxon>
        <taxon>Polyphaga</taxon>
        <taxon>Cucujiformia</taxon>
        <taxon>Curculionidae</taxon>
        <taxon>Dryophthorinae</taxon>
        <taxon>Sitophilus</taxon>
    </lineage>
</organism>
<dbReference type="GO" id="GO:0019005">
    <property type="term" value="C:SCF ubiquitin ligase complex"/>
    <property type="evidence" value="ECO:0007669"/>
    <property type="project" value="TreeGrafter"/>
</dbReference>
<dbReference type="GeneID" id="115880657"/>
<gene>
    <name evidence="8" type="primary">LOC115880657</name>
</gene>